<dbReference type="FunFam" id="3.40.50.1000:FF:000148">
    <property type="entry name" value="Haloacid dehalogenase superfamily protein"/>
    <property type="match status" value="1"/>
</dbReference>
<evidence type="ECO:0000256" key="1">
    <source>
        <dbReference type="SAM" id="MobiDB-lite"/>
    </source>
</evidence>
<proteinExistence type="predicted"/>
<name>A0AAN7RC30_TRANT</name>
<dbReference type="InterPro" id="IPR010021">
    <property type="entry name" value="PGPP1/Gep4"/>
</dbReference>
<comment type="caution">
    <text evidence="2">The sequence shown here is derived from an EMBL/GenBank/DDBJ whole genome shotgun (WGS) entry which is preliminary data.</text>
</comment>
<feature type="compositionally biased region" description="Polar residues" evidence="1">
    <location>
        <begin position="99"/>
        <end position="109"/>
    </location>
</feature>
<dbReference type="NCBIfam" id="TIGR01662">
    <property type="entry name" value="HAD-SF-IIIA"/>
    <property type="match status" value="1"/>
</dbReference>
<dbReference type="Gene3D" id="3.40.50.1000">
    <property type="entry name" value="HAD superfamily/HAD-like"/>
    <property type="match status" value="1"/>
</dbReference>
<dbReference type="InterPro" id="IPR036412">
    <property type="entry name" value="HAD-like_sf"/>
</dbReference>
<dbReference type="GO" id="GO:0005737">
    <property type="term" value="C:cytoplasm"/>
    <property type="evidence" value="ECO:0007669"/>
    <property type="project" value="TreeGrafter"/>
</dbReference>
<dbReference type="GO" id="GO:0008962">
    <property type="term" value="F:phosphatidylglycerophosphatase activity"/>
    <property type="evidence" value="ECO:0007669"/>
    <property type="project" value="InterPro"/>
</dbReference>
<dbReference type="InterPro" id="IPR027706">
    <property type="entry name" value="PGP_Pase"/>
</dbReference>
<keyword evidence="3" id="KW-1185">Reference proteome</keyword>
<reference evidence="2 3" key="1">
    <citation type="journal article" date="2023" name="Hortic Res">
        <title>Pangenome of water caltrop reveals structural variations and asymmetric subgenome divergence after allopolyploidization.</title>
        <authorList>
            <person name="Zhang X."/>
            <person name="Chen Y."/>
            <person name="Wang L."/>
            <person name="Yuan Y."/>
            <person name="Fang M."/>
            <person name="Shi L."/>
            <person name="Lu R."/>
            <person name="Comes H.P."/>
            <person name="Ma Y."/>
            <person name="Chen Y."/>
            <person name="Huang G."/>
            <person name="Zhou Y."/>
            <person name="Zheng Z."/>
            <person name="Qiu Y."/>
        </authorList>
    </citation>
    <scope>NUCLEOTIDE SEQUENCE [LARGE SCALE GENOMIC DNA]</scope>
    <source>
        <strain evidence="2">F231</strain>
    </source>
</reference>
<dbReference type="AlphaFoldDB" id="A0AAN7RC30"/>
<dbReference type="PANTHER" id="PTHR19288:SF25">
    <property type="entry name" value="PHOSPHATIDYLGLYCEROPHOSPHATASE GEP4, MITOCHONDRIAL"/>
    <property type="match status" value="1"/>
</dbReference>
<dbReference type="SUPFAM" id="SSF56784">
    <property type="entry name" value="HAD-like"/>
    <property type="match status" value="1"/>
</dbReference>
<evidence type="ECO:0000313" key="3">
    <source>
        <dbReference type="Proteomes" id="UP001346149"/>
    </source>
</evidence>
<evidence type="ECO:0000313" key="2">
    <source>
        <dbReference type="EMBL" id="KAK4799744.1"/>
    </source>
</evidence>
<organism evidence="2 3">
    <name type="scientific">Trapa natans</name>
    <name type="common">Water chestnut</name>
    <dbReference type="NCBI Taxonomy" id="22666"/>
    <lineage>
        <taxon>Eukaryota</taxon>
        <taxon>Viridiplantae</taxon>
        <taxon>Streptophyta</taxon>
        <taxon>Embryophyta</taxon>
        <taxon>Tracheophyta</taxon>
        <taxon>Spermatophyta</taxon>
        <taxon>Magnoliopsida</taxon>
        <taxon>eudicotyledons</taxon>
        <taxon>Gunneridae</taxon>
        <taxon>Pentapetalae</taxon>
        <taxon>rosids</taxon>
        <taxon>malvids</taxon>
        <taxon>Myrtales</taxon>
        <taxon>Lythraceae</taxon>
        <taxon>Trapa</taxon>
    </lineage>
</organism>
<protein>
    <submittedName>
        <fullName evidence="2">Uncharacterized protein</fullName>
    </submittedName>
</protein>
<dbReference type="EMBL" id="JAXQNO010000004">
    <property type="protein sequence ID" value="KAK4799744.1"/>
    <property type="molecule type" value="Genomic_DNA"/>
</dbReference>
<sequence>MQSIPVVVAHAASSCYPIPNRLLFHHHPRIKLKSTIVSLSLRNSQKDLSRLCSFHFITTTIKSSSRGQEGTPQRKSQSPPKLPQFRPSTDADVAGPSPEAQTLQPTLQTGARRRVRKSSRRGIFTSMWWADLKGAFGQRFNWGGIVCSVSVFTRDPHIALPHVSVPDIRYIDWAELRRRGFKGVVFDKDNTITAPYCLTLWGPIAHSIEQCKSVFGPDIAVFSNSAGLFEYDHDGSRAKALEWAIGIKVIRHRVKKPAGSAEEIEKHFGCDSSQLIMVGDRPFTDVVYGNRNGFLTILTAPLCPTEEPFIVRQVRKLENSFVRHWSGRGLKPISHMLLPDTSQCLKDSQSP</sequence>
<dbReference type="PANTHER" id="PTHR19288">
    <property type="entry name" value="4-NITROPHENYLPHOSPHATASE-RELATED"/>
    <property type="match status" value="1"/>
</dbReference>
<dbReference type="InterPro" id="IPR023214">
    <property type="entry name" value="HAD_sf"/>
</dbReference>
<dbReference type="NCBIfam" id="TIGR01668">
    <property type="entry name" value="YqeG_hyp_ppase"/>
    <property type="match status" value="1"/>
</dbReference>
<gene>
    <name evidence="2" type="ORF">SAY86_025109</name>
</gene>
<feature type="region of interest" description="Disordered" evidence="1">
    <location>
        <begin position="63"/>
        <end position="115"/>
    </location>
</feature>
<dbReference type="InterPro" id="IPR006549">
    <property type="entry name" value="HAD-SF_hydro_IIIA"/>
</dbReference>
<feature type="compositionally biased region" description="Polar residues" evidence="1">
    <location>
        <begin position="63"/>
        <end position="79"/>
    </location>
</feature>
<dbReference type="Pfam" id="PF09419">
    <property type="entry name" value="PGP_phosphatase"/>
    <property type="match status" value="1"/>
</dbReference>
<accession>A0AAN7RC30</accession>
<dbReference type="Proteomes" id="UP001346149">
    <property type="component" value="Unassembled WGS sequence"/>
</dbReference>